<feature type="signal peptide" evidence="2">
    <location>
        <begin position="1"/>
        <end position="28"/>
    </location>
</feature>
<dbReference type="GO" id="GO:0061157">
    <property type="term" value="P:mRNA destabilization"/>
    <property type="evidence" value="ECO:0007669"/>
    <property type="project" value="TreeGrafter"/>
</dbReference>
<keyword evidence="2" id="KW-0732">Signal</keyword>
<dbReference type="Gene3D" id="3.10.590.10">
    <property type="entry name" value="ph1033 like domains"/>
    <property type="match status" value="1"/>
</dbReference>
<gene>
    <name evidence="4" type="ORF">MUK42_15774</name>
</gene>
<dbReference type="InterPro" id="IPR007275">
    <property type="entry name" value="YTH_domain"/>
</dbReference>
<evidence type="ECO:0000313" key="4">
    <source>
        <dbReference type="EMBL" id="URE34386.1"/>
    </source>
</evidence>
<organism evidence="4 5">
    <name type="scientific">Musa troglodytarum</name>
    <name type="common">fe'i banana</name>
    <dbReference type="NCBI Taxonomy" id="320322"/>
    <lineage>
        <taxon>Eukaryota</taxon>
        <taxon>Viridiplantae</taxon>
        <taxon>Streptophyta</taxon>
        <taxon>Embryophyta</taxon>
        <taxon>Tracheophyta</taxon>
        <taxon>Spermatophyta</taxon>
        <taxon>Magnoliopsida</taxon>
        <taxon>Liliopsida</taxon>
        <taxon>Zingiberales</taxon>
        <taxon>Musaceae</taxon>
        <taxon>Musa</taxon>
    </lineage>
</organism>
<proteinExistence type="predicted"/>
<dbReference type="Pfam" id="PF04146">
    <property type="entry name" value="YTH"/>
    <property type="match status" value="1"/>
</dbReference>
<feature type="domain" description="YTH" evidence="3">
    <location>
        <begin position="400"/>
        <end position="547"/>
    </location>
</feature>
<feature type="compositionally biased region" description="Polar residues" evidence="1">
    <location>
        <begin position="271"/>
        <end position="292"/>
    </location>
</feature>
<keyword evidence="5" id="KW-1185">Reference proteome</keyword>
<feature type="compositionally biased region" description="Basic and acidic residues" evidence="1">
    <location>
        <begin position="599"/>
        <end position="609"/>
    </location>
</feature>
<evidence type="ECO:0000259" key="3">
    <source>
        <dbReference type="PROSITE" id="PS50882"/>
    </source>
</evidence>
<dbReference type="PROSITE" id="PS50882">
    <property type="entry name" value="YTH"/>
    <property type="match status" value="1"/>
</dbReference>
<feature type="region of interest" description="Disordered" evidence="1">
    <location>
        <begin position="631"/>
        <end position="802"/>
    </location>
</feature>
<feature type="chain" id="PRO_5038594864" evidence="2">
    <location>
        <begin position="29"/>
        <end position="884"/>
    </location>
</feature>
<reference evidence="4" key="1">
    <citation type="submission" date="2022-05" db="EMBL/GenBank/DDBJ databases">
        <title>The Musa troglodytarum L. genome provides insights into the mechanism of non-climacteric behaviour and enrichment of carotenoids.</title>
        <authorList>
            <person name="Wang J."/>
        </authorList>
    </citation>
    <scope>NUCLEOTIDE SEQUENCE</scope>
    <source>
        <tissue evidence="4">Leaf</tissue>
    </source>
</reference>
<evidence type="ECO:0000313" key="5">
    <source>
        <dbReference type="Proteomes" id="UP001055439"/>
    </source>
</evidence>
<evidence type="ECO:0000256" key="2">
    <source>
        <dbReference type="SAM" id="SignalP"/>
    </source>
</evidence>
<name>A0A9E7KYU5_9LILI</name>
<dbReference type="OrthoDB" id="306690at2759"/>
<dbReference type="GO" id="GO:0005737">
    <property type="term" value="C:cytoplasm"/>
    <property type="evidence" value="ECO:0007669"/>
    <property type="project" value="TreeGrafter"/>
</dbReference>
<dbReference type="PANTHER" id="PTHR12357">
    <property type="entry name" value="YTH YT521-B HOMOLOGY DOMAIN-CONTAINING"/>
    <property type="match status" value="1"/>
</dbReference>
<dbReference type="GO" id="GO:0003729">
    <property type="term" value="F:mRNA binding"/>
    <property type="evidence" value="ECO:0007669"/>
    <property type="project" value="TreeGrafter"/>
</dbReference>
<feature type="compositionally biased region" description="Basic and acidic residues" evidence="1">
    <location>
        <begin position="748"/>
        <end position="764"/>
    </location>
</feature>
<feature type="region of interest" description="Disordered" evidence="1">
    <location>
        <begin position="321"/>
        <end position="340"/>
    </location>
</feature>
<dbReference type="PANTHER" id="PTHR12357:SF92">
    <property type="entry name" value="YTH DOMAIN-CONTAINING FAMILY PROTEIN"/>
    <property type="match status" value="1"/>
</dbReference>
<accession>A0A9E7KYU5</accession>
<dbReference type="EMBL" id="CP097510">
    <property type="protein sequence ID" value="URE34386.1"/>
    <property type="molecule type" value="Genomic_DNA"/>
</dbReference>
<protein>
    <submittedName>
        <fullName evidence="4">YT521-B-like domain</fullName>
    </submittedName>
</protein>
<dbReference type="CDD" id="cd21134">
    <property type="entry name" value="YTH"/>
    <property type="match status" value="1"/>
</dbReference>
<feature type="compositionally biased region" description="Basic and acidic residues" evidence="1">
    <location>
        <begin position="874"/>
        <end position="884"/>
    </location>
</feature>
<feature type="region of interest" description="Disordered" evidence="1">
    <location>
        <begin position="271"/>
        <end position="296"/>
    </location>
</feature>
<evidence type="ECO:0000256" key="1">
    <source>
        <dbReference type="SAM" id="MobiDB-lite"/>
    </source>
</evidence>
<sequence>MVPEVAAVIEKPISPLILRLLLPLTVLARDSCSGEKMHPGSDSGSTETYMMPGVGTIPNATMIPPLAGTELMGNELHPEYTFERRPNYPAANHYGYLCPAYESPGEWGDHHGIFGLDGQDLHYMGLQAESLPYVYYSPGYVYAQSPFNQYTSYVPGAVTGLDGSILGTQHYLSSPSYQPPISSPACIPVIVQPSSDFVTSRSMDPFLFGTSTSVATRPANASTKVPTQASVSVAAASQLATSMSPSLMLDTSQPLHKNLAAFKPSEGSQFNIQPSNQSSSHESMMHVSGTNRHQSHGTVAGPSYRGLTNWQPNVFGWASQDEQRRRLRSKDDVTDGGRHPHVLEEQNKECKNRLKDQTTSSGVELAGLSQISASDVQGGCIIISPDDYNKDDFPVNYPDAKFFVIKSYSEDDVHKSIKYNVWSSTPNGNKRLNSAYEDAQRKSAGKSRKCPVFLFYSKKDLHQVNASGQFCGLAEMVGLVDFDKDMDFWQQDKWCGSFPVKWHIIKDVPNASLRHIILENNENKPVTNSRDTQEIPYSAGINMLSIFKTSLLRTSILDDFMFYEVRQKKMLEDKIRHFGRSYTASLQVPAAVAQSGPDGKADHPPRVGENHSSAVVQISQAVEYQTDDAAAQPLKSREKMQDESASRPSKIDGKHSGVAVDQSQRTDGKQLSPAVSLPFKADGNSSTDTKDLPFIAGGMQSSETQIPMGNAKSEPAVNSAKLDEKQRSLVTNQLPKSEIKPPSFAVSPREDGMQAKQKIEESPKPDGNLIRPNDVNGGGQAKTGVHSSESSADKDFEPYLSGDAKDTNAIVKAGMRSVDPKQGTTMALEVIPPDVVKVGSMQIKVDLGESPSKVMSVRAKSTEFKGPRLHKKGLSRDRQQRPTK</sequence>
<feature type="region of interest" description="Disordered" evidence="1">
    <location>
        <begin position="590"/>
        <end position="612"/>
    </location>
</feature>
<dbReference type="AlphaFoldDB" id="A0A9E7KYU5"/>
<dbReference type="Proteomes" id="UP001055439">
    <property type="component" value="Chromosome 8"/>
</dbReference>
<feature type="compositionally biased region" description="Basic and acidic residues" evidence="1">
    <location>
        <begin position="635"/>
        <end position="655"/>
    </location>
</feature>
<feature type="region of interest" description="Disordered" evidence="1">
    <location>
        <begin position="854"/>
        <end position="884"/>
    </location>
</feature>
<dbReference type="InterPro" id="IPR045168">
    <property type="entry name" value="YTH_prot"/>
</dbReference>